<reference evidence="10 11" key="1">
    <citation type="submission" date="2016-09" db="EMBL/GenBank/DDBJ databases">
        <title>Extensive genetic diversity and differential bi-allelic expression allows diatom success in the polar Southern Ocean.</title>
        <authorList>
            <consortium name="DOE Joint Genome Institute"/>
            <person name="Mock T."/>
            <person name="Otillar R.P."/>
            <person name="Strauss J."/>
            <person name="Dupont C."/>
            <person name="Frickenhaus S."/>
            <person name="Maumus F."/>
            <person name="Mcmullan M."/>
            <person name="Sanges R."/>
            <person name="Schmutz J."/>
            <person name="Toseland A."/>
            <person name="Valas R."/>
            <person name="Veluchamy A."/>
            <person name="Ward B.J."/>
            <person name="Allen A."/>
            <person name="Barry K."/>
            <person name="Falciatore A."/>
            <person name="Ferrante M."/>
            <person name="Fortunato A.E."/>
            <person name="Gloeckner G."/>
            <person name="Gruber A."/>
            <person name="Hipkin R."/>
            <person name="Janech M."/>
            <person name="Kroth P."/>
            <person name="Leese F."/>
            <person name="Lindquist E."/>
            <person name="Lyon B.R."/>
            <person name="Martin J."/>
            <person name="Mayer C."/>
            <person name="Parker M."/>
            <person name="Quesneville H."/>
            <person name="Raymond J."/>
            <person name="Uhlig C."/>
            <person name="Valentin K.U."/>
            <person name="Worden A.Z."/>
            <person name="Armbrust E.V."/>
            <person name="Bowler C."/>
            <person name="Green B."/>
            <person name="Moulton V."/>
            <person name="Van Oosterhout C."/>
            <person name="Grigoriev I."/>
        </authorList>
    </citation>
    <scope>NUCLEOTIDE SEQUENCE [LARGE SCALE GENOMIC DNA]</scope>
    <source>
        <strain evidence="10 11">CCMP1102</strain>
    </source>
</reference>
<keyword evidence="7" id="KW-0368">Histidine biosynthesis</keyword>
<protein>
    <recommendedName>
        <fullName evidence="3">ATP phosphoribosyltransferase</fullName>
        <ecNumber evidence="3">2.4.2.17</ecNumber>
    </recommendedName>
</protein>
<accession>A0A1E7FBF6</accession>
<dbReference type="InterPro" id="IPR001348">
    <property type="entry name" value="ATP_PRibTrfase_HisG"/>
</dbReference>
<evidence type="ECO:0000256" key="4">
    <source>
        <dbReference type="ARBA" id="ARBA00022605"/>
    </source>
</evidence>
<dbReference type="GO" id="GO:0003879">
    <property type="term" value="F:ATP phosphoribosyltransferase activity"/>
    <property type="evidence" value="ECO:0007669"/>
    <property type="project" value="UniProtKB-EC"/>
</dbReference>
<proteinExistence type="inferred from homology"/>
<dbReference type="InterPro" id="IPR011322">
    <property type="entry name" value="N-reg_PII-like_a/b"/>
</dbReference>
<dbReference type="GO" id="GO:0000287">
    <property type="term" value="F:magnesium ion binding"/>
    <property type="evidence" value="ECO:0007669"/>
    <property type="project" value="InterPro"/>
</dbReference>
<dbReference type="InterPro" id="IPR020621">
    <property type="entry name" value="ATP-PRT_HisG_long"/>
</dbReference>
<dbReference type="PANTHER" id="PTHR21403">
    <property type="entry name" value="ATP PHOSPHORIBOSYLTRANSFERASE ATP-PRTASE"/>
    <property type="match status" value="1"/>
</dbReference>
<evidence type="ECO:0000256" key="1">
    <source>
        <dbReference type="ARBA" id="ARBA00000915"/>
    </source>
</evidence>
<dbReference type="OrthoDB" id="2574at2759"/>
<dbReference type="Gene3D" id="3.40.190.10">
    <property type="entry name" value="Periplasmic binding protein-like II"/>
    <property type="match status" value="2"/>
</dbReference>
<dbReference type="NCBIfam" id="TIGR00070">
    <property type="entry name" value="hisG"/>
    <property type="match status" value="1"/>
</dbReference>
<dbReference type="CDD" id="cd13592">
    <property type="entry name" value="PBP2_HisGL2"/>
    <property type="match status" value="1"/>
</dbReference>
<dbReference type="PROSITE" id="PS01316">
    <property type="entry name" value="ATP_P_PHORIBOSYLTR"/>
    <property type="match status" value="1"/>
</dbReference>
<keyword evidence="11" id="KW-1185">Reference proteome</keyword>
<sequence>MSAPNSSPPENLKFAIPKKGRLMEKVVEMLKGSGIEFRRQPRLDVALCVGLPITLIFLPAADIAKFVGEGNVDLGITGEDIVKENMVEVDTIMELGFGKCKLCVQAPVTDNITDVESLAGKRIVTSFPDITKQFFQTYDEKLGVTTNINYVSGSVEAACGLGLADAVVDLVETGTTMRAAGLEVVHDILSTQAVLISNPHSEHKDLVAKLQRRIEGYITSRKYVMMMYNISNELFQAAILVTPGKKSPTVTSLEGGKDKAVSALILKKEVSDKMDALHDVGATDILVLELNNSRM</sequence>
<evidence type="ECO:0000256" key="3">
    <source>
        <dbReference type="ARBA" id="ARBA00011946"/>
    </source>
</evidence>
<dbReference type="NCBIfam" id="TIGR03455">
    <property type="entry name" value="HisG_C-term"/>
    <property type="match status" value="1"/>
</dbReference>
<dbReference type="InterPro" id="IPR013115">
    <property type="entry name" value="HisG_C"/>
</dbReference>
<evidence type="ECO:0000259" key="8">
    <source>
        <dbReference type="Pfam" id="PF01634"/>
    </source>
</evidence>
<comment type="pathway">
    <text evidence="2">Amino-acid biosynthesis; L-histidine biosynthesis; L-histidine from 5-phospho-alpha-D-ribose 1-diphosphate: step 1/9.</text>
</comment>
<dbReference type="Pfam" id="PF01634">
    <property type="entry name" value="HisG"/>
    <property type="match status" value="1"/>
</dbReference>
<evidence type="ECO:0000259" key="9">
    <source>
        <dbReference type="Pfam" id="PF08029"/>
    </source>
</evidence>
<dbReference type="SUPFAM" id="SSF53850">
    <property type="entry name" value="Periplasmic binding protein-like II"/>
    <property type="match status" value="1"/>
</dbReference>
<dbReference type="InParanoid" id="A0A1E7FBF6"/>
<evidence type="ECO:0000256" key="7">
    <source>
        <dbReference type="ARBA" id="ARBA00023102"/>
    </source>
</evidence>
<dbReference type="InterPro" id="IPR018198">
    <property type="entry name" value="ATP_PRibTrfase_CS"/>
</dbReference>
<dbReference type="InterPro" id="IPR015867">
    <property type="entry name" value="N-reg_PII/ATP_PRibTrfase_C"/>
</dbReference>
<feature type="domain" description="Histidine biosynthesis HisG C-terminal" evidence="9">
    <location>
        <begin position="221"/>
        <end position="292"/>
    </location>
</feature>
<comment type="catalytic activity">
    <reaction evidence="1">
        <text>1-(5-phospho-beta-D-ribosyl)-ATP + diphosphate = 5-phospho-alpha-D-ribose 1-diphosphate + ATP</text>
        <dbReference type="Rhea" id="RHEA:18473"/>
        <dbReference type="ChEBI" id="CHEBI:30616"/>
        <dbReference type="ChEBI" id="CHEBI:33019"/>
        <dbReference type="ChEBI" id="CHEBI:58017"/>
        <dbReference type="ChEBI" id="CHEBI:73183"/>
        <dbReference type="EC" id="2.4.2.17"/>
    </reaction>
</comment>
<feature type="domain" description="ATP phosphoribosyltransferase catalytic" evidence="8">
    <location>
        <begin position="60"/>
        <end position="215"/>
    </location>
</feature>
<gene>
    <name evidence="10" type="ORF">FRACYDRAFT_226194</name>
</gene>
<dbReference type="KEGG" id="fcy:FRACYDRAFT_226194"/>
<dbReference type="AlphaFoldDB" id="A0A1E7FBF6"/>
<dbReference type="GO" id="GO:0000105">
    <property type="term" value="P:L-histidine biosynthetic process"/>
    <property type="evidence" value="ECO:0007669"/>
    <property type="project" value="UniProtKB-UniPathway"/>
</dbReference>
<evidence type="ECO:0000256" key="6">
    <source>
        <dbReference type="ARBA" id="ARBA00022679"/>
    </source>
</evidence>
<keyword evidence="6" id="KW-0808">Transferase</keyword>
<dbReference type="HAMAP" id="MF_00079">
    <property type="entry name" value="HisG_Long"/>
    <property type="match status" value="1"/>
</dbReference>
<organism evidence="10 11">
    <name type="scientific">Fragilariopsis cylindrus CCMP1102</name>
    <dbReference type="NCBI Taxonomy" id="635003"/>
    <lineage>
        <taxon>Eukaryota</taxon>
        <taxon>Sar</taxon>
        <taxon>Stramenopiles</taxon>
        <taxon>Ochrophyta</taxon>
        <taxon>Bacillariophyta</taxon>
        <taxon>Bacillariophyceae</taxon>
        <taxon>Bacillariophycidae</taxon>
        <taxon>Bacillariales</taxon>
        <taxon>Bacillariaceae</taxon>
        <taxon>Fragilariopsis</taxon>
    </lineage>
</organism>
<dbReference type="Pfam" id="PF08029">
    <property type="entry name" value="HisG_C"/>
    <property type="match status" value="1"/>
</dbReference>
<dbReference type="EMBL" id="KV784359">
    <property type="protein sequence ID" value="OEU15502.1"/>
    <property type="molecule type" value="Genomic_DNA"/>
</dbReference>
<dbReference type="GO" id="GO:0005737">
    <property type="term" value="C:cytoplasm"/>
    <property type="evidence" value="ECO:0007669"/>
    <property type="project" value="InterPro"/>
</dbReference>
<evidence type="ECO:0000256" key="2">
    <source>
        <dbReference type="ARBA" id="ARBA00004667"/>
    </source>
</evidence>
<keyword evidence="4" id="KW-0028">Amino-acid biosynthesis</keyword>
<dbReference type="Proteomes" id="UP000095751">
    <property type="component" value="Unassembled WGS sequence"/>
</dbReference>
<dbReference type="FunFam" id="3.40.190.10:FF:000123">
    <property type="entry name" value="HIS1p ATP phosphoribosyltransferase"/>
    <property type="match status" value="1"/>
</dbReference>
<evidence type="ECO:0000313" key="10">
    <source>
        <dbReference type="EMBL" id="OEU15502.1"/>
    </source>
</evidence>
<dbReference type="InterPro" id="IPR013820">
    <property type="entry name" value="ATP_PRibTrfase_cat"/>
</dbReference>
<evidence type="ECO:0000313" key="11">
    <source>
        <dbReference type="Proteomes" id="UP000095751"/>
    </source>
</evidence>
<keyword evidence="5" id="KW-0328">Glycosyltransferase</keyword>
<dbReference type="UniPathway" id="UPA00031">
    <property type="reaction ID" value="UER00006"/>
</dbReference>
<dbReference type="EC" id="2.4.2.17" evidence="3"/>
<dbReference type="SUPFAM" id="SSF54913">
    <property type="entry name" value="GlnB-like"/>
    <property type="match status" value="1"/>
</dbReference>
<evidence type="ECO:0000256" key="5">
    <source>
        <dbReference type="ARBA" id="ARBA00022676"/>
    </source>
</evidence>
<dbReference type="Gene3D" id="3.30.70.120">
    <property type="match status" value="1"/>
</dbReference>
<name>A0A1E7FBF6_9STRA</name>
<dbReference type="PANTHER" id="PTHR21403:SF8">
    <property type="entry name" value="ATP PHOSPHORIBOSYLTRANSFERASE"/>
    <property type="match status" value="1"/>
</dbReference>